<evidence type="ECO:0000256" key="5">
    <source>
        <dbReference type="ARBA" id="ARBA00014940"/>
    </source>
</evidence>
<keyword evidence="11" id="KW-0408">Iron</keyword>
<evidence type="ECO:0000256" key="10">
    <source>
        <dbReference type="ARBA" id="ARBA00023002"/>
    </source>
</evidence>
<evidence type="ECO:0000256" key="16">
    <source>
        <dbReference type="ARBA" id="ARBA00047915"/>
    </source>
</evidence>
<keyword evidence="9" id="KW-0223">Dioxygenase</keyword>
<keyword evidence="10" id="KW-0560">Oxidoreductase</keyword>
<evidence type="ECO:0000256" key="14">
    <source>
        <dbReference type="ARBA" id="ARBA00023242"/>
    </source>
</evidence>
<dbReference type="EMBL" id="CAJFDI010000005">
    <property type="protein sequence ID" value="CAD5232360.1"/>
    <property type="molecule type" value="Genomic_DNA"/>
</dbReference>
<dbReference type="PANTHER" id="PTHR13096:SF8">
    <property type="entry name" value="RIBOSOMAL OXYGENASE 1"/>
    <property type="match status" value="1"/>
</dbReference>
<evidence type="ECO:0000256" key="4">
    <source>
        <dbReference type="ARBA" id="ARBA00013246"/>
    </source>
</evidence>
<dbReference type="SMR" id="A0A1I7RV68"/>
<accession>A0A1I7RV68</accession>
<evidence type="ECO:0000256" key="12">
    <source>
        <dbReference type="ARBA" id="ARBA00023015"/>
    </source>
</evidence>
<evidence type="ECO:0000259" key="18">
    <source>
        <dbReference type="PROSITE" id="PS51184"/>
    </source>
</evidence>
<dbReference type="EC" id="1.14.11.27" evidence="4"/>
<comment type="similarity">
    <text evidence="3">Belongs to the ROX family. NO66 subfamily.</text>
</comment>
<dbReference type="GO" id="GO:0005730">
    <property type="term" value="C:nucleolus"/>
    <property type="evidence" value="ECO:0007669"/>
    <property type="project" value="TreeGrafter"/>
</dbReference>
<evidence type="ECO:0000256" key="9">
    <source>
        <dbReference type="ARBA" id="ARBA00022964"/>
    </source>
</evidence>
<evidence type="ECO:0000256" key="1">
    <source>
        <dbReference type="ARBA" id="ARBA00001954"/>
    </source>
</evidence>
<feature type="region of interest" description="Disordered" evidence="17">
    <location>
        <begin position="1013"/>
        <end position="1038"/>
    </location>
</feature>
<keyword evidence="8" id="KW-0156">Chromatin regulator</keyword>
<feature type="compositionally biased region" description="Acidic residues" evidence="17">
    <location>
        <begin position="224"/>
        <end position="248"/>
    </location>
</feature>
<keyword evidence="13" id="KW-0804">Transcription</keyword>
<keyword evidence="6" id="KW-0678">Repressor</keyword>
<dbReference type="InterPro" id="IPR003347">
    <property type="entry name" value="JmjC_dom"/>
</dbReference>
<evidence type="ECO:0000313" key="22">
    <source>
        <dbReference type="WBParaSite" id="BXY_0462900.1"/>
    </source>
</evidence>
<dbReference type="Pfam" id="PF08007">
    <property type="entry name" value="JmjC_2"/>
    <property type="match status" value="1"/>
</dbReference>
<dbReference type="Proteomes" id="UP000659654">
    <property type="component" value="Unassembled WGS sequence"/>
</dbReference>
<dbReference type="GO" id="GO:0046872">
    <property type="term" value="F:metal ion binding"/>
    <property type="evidence" value="ECO:0007669"/>
    <property type="project" value="UniProtKB-KW"/>
</dbReference>
<dbReference type="PROSITE" id="PS51184">
    <property type="entry name" value="JMJC"/>
    <property type="match status" value="1"/>
</dbReference>
<feature type="region of interest" description="Disordered" evidence="17">
    <location>
        <begin position="264"/>
        <end position="299"/>
    </location>
</feature>
<dbReference type="GO" id="GO:0032453">
    <property type="term" value="F:histone H3K4 demethylase activity"/>
    <property type="evidence" value="ECO:0007669"/>
    <property type="project" value="TreeGrafter"/>
</dbReference>
<dbReference type="GO" id="GO:0140680">
    <property type="term" value="F:histone H3K36me/H3K36me2 demethylase activity"/>
    <property type="evidence" value="ECO:0007669"/>
    <property type="project" value="UniProtKB-EC"/>
</dbReference>
<dbReference type="Proteomes" id="UP000582659">
    <property type="component" value="Unassembled WGS sequence"/>
</dbReference>
<reference evidence="22" key="1">
    <citation type="submission" date="2016-11" db="UniProtKB">
        <authorList>
            <consortium name="WormBaseParasite"/>
        </authorList>
    </citation>
    <scope>IDENTIFICATION</scope>
</reference>
<feature type="region of interest" description="Disordered" evidence="17">
    <location>
        <begin position="47"/>
        <end position="248"/>
    </location>
</feature>
<feature type="compositionally biased region" description="Polar residues" evidence="17">
    <location>
        <begin position="100"/>
        <end position="110"/>
    </location>
</feature>
<feature type="compositionally biased region" description="Basic and acidic residues" evidence="17">
    <location>
        <begin position="15"/>
        <end position="26"/>
    </location>
</feature>
<dbReference type="InterPro" id="IPR039994">
    <property type="entry name" value="NO66-like"/>
</dbReference>
<evidence type="ECO:0000256" key="3">
    <source>
        <dbReference type="ARBA" id="ARBA00010309"/>
    </source>
</evidence>
<evidence type="ECO:0000256" key="11">
    <source>
        <dbReference type="ARBA" id="ARBA00023004"/>
    </source>
</evidence>
<comment type="cofactor">
    <cofactor evidence="1">
        <name>Fe(2+)</name>
        <dbReference type="ChEBI" id="CHEBI:29033"/>
    </cofactor>
</comment>
<evidence type="ECO:0000313" key="19">
    <source>
        <dbReference type="EMBL" id="CAD5232360.1"/>
    </source>
</evidence>
<keyword evidence="21" id="KW-1185">Reference proteome</keyword>
<keyword evidence="14" id="KW-0539">Nucleus</keyword>
<comment type="subcellular location">
    <subcellularLocation>
        <location evidence="2">Nucleus</location>
    </subcellularLocation>
</comment>
<proteinExistence type="inferred from homology"/>
<dbReference type="Proteomes" id="UP000095284">
    <property type="component" value="Unplaced"/>
</dbReference>
<keyword evidence="12" id="KW-0805">Transcription regulation</keyword>
<dbReference type="Gene3D" id="3.90.930.40">
    <property type="match status" value="1"/>
</dbReference>
<feature type="compositionally biased region" description="Basic and acidic residues" evidence="17">
    <location>
        <begin position="126"/>
        <end position="139"/>
    </location>
</feature>
<gene>
    <name evidence="19" type="ORF">BXYJ_LOCUS12451</name>
</gene>
<evidence type="ECO:0000256" key="2">
    <source>
        <dbReference type="ARBA" id="ARBA00004123"/>
    </source>
</evidence>
<evidence type="ECO:0000256" key="17">
    <source>
        <dbReference type="SAM" id="MobiDB-lite"/>
    </source>
</evidence>
<dbReference type="eggNOG" id="KOG3706">
    <property type="taxonomic scope" value="Eukaryota"/>
</dbReference>
<feature type="compositionally biased region" description="Basic residues" evidence="17">
    <location>
        <begin position="114"/>
        <end position="125"/>
    </location>
</feature>
<dbReference type="EMBL" id="CAJFCV020000005">
    <property type="protein sequence ID" value="CAG9124665.1"/>
    <property type="molecule type" value="Genomic_DNA"/>
</dbReference>
<feature type="compositionally biased region" description="Acidic residues" evidence="17">
    <location>
        <begin position="376"/>
        <end position="418"/>
    </location>
</feature>
<feature type="region of interest" description="Disordered" evidence="17">
    <location>
        <begin position="1"/>
        <end position="26"/>
    </location>
</feature>
<feature type="region of interest" description="Disordered" evidence="17">
    <location>
        <begin position="315"/>
        <end position="443"/>
    </location>
</feature>
<dbReference type="PANTHER" id="PTHR13096">
    <property type="entry name" value="MINA53 MYC INDUCED NUCLEAR ANTIGEN"/>
    <property type="match status" value="1"/>
</dbReference>
<dbReference type="Gene3D" id="2.60.120.650">
    <property type="entry name" value="Cupin"/>
    <property type="match status" value="1"/>
</dbReference>
<feature type="compositionally biased region" description="Acidic residues" evidence="17">
    <location>
        <begin position="265"/>
        <end position="299"/>
    </location>
</feature>
<feature type="compositionally biased region" description="Acidic residues" evidence="17">
    <location>
        <begin position="315"/>
        <end position="331"/>
    </location>
</feature>
<comment type="catalytic activity">
    <reaction evidence="16">
        <text>N(6),N(6)-dimethyl-L-lysyl(36)-[histone H3] + 2 2-oxoglutarate + 2 O2 = L-lysyl(36)-[histone H3] + 2 formaldehyde + 2 succinate + 2 CO2</text>
        <dbReference type="Rhea" id="RHEA:42032"/>
        <dbReference type="Rhea" id="RHEA-COMP:9785"/>
        <dbReference type="Rhea" id="RHEA-COMP:9787"/>
        <dbReference type="ChEBI" id="CHEBI:15379"/>
        <dbReference type="ChEBI" id="CHEBI:16526"/>
        <dbReference type="ChEBI" id="CHEBI:16810"/>
        <dbReference type="ChEBI" id="CHEBI:16842"/>
        <dbReference type="ChEBI" id="CHEBI:29969"/>
        <dbReference type="ChEBI" id="CHEBI:30031"/>
        <dbReference type="ChEBI" id="CHEBI:61976"/>
        <dbReference type="EC" id="1.14.11.27"/>
    </reaction>
</comment>
<dbReference type="Pfam" id="PF21233">
    <property type="entry name" value="WHD_RIOX1"/>
    <property type="match status" value="1"/>
</dbReference>
<name>A0A1I7RV68_BURXY</name>
<sequence length="1038" mass="117956">MGRRFDQDLLALGRKQQEERRKQEIEKKKQWDNLEAYMPVYDLAKAKEKEAAEKAAPSKERKKKPLRNDGLNAKRVSLAEIKKAAKGFSTDPIKDLRKVQNGSNGVQNGDSEGKKKKKRNRKNKGKKEENGHQVQDKGDISGADVLGNGLSPIKRQKTKLVGRFIDSSGSETTPAAPGPSPARSDATDASFISLKDLKPGPVVRRRLNFDEDEDVSYEVQSPGDEGDVDMEAEDAEDEEFELDSEDESDLGLAAHVAQYFNRDAEEVDSDESGAEDEIFGYVDDLEGESDGLEGEDELDEEDLDFIDDEDFENELAEDGDFDDEGSAEFTDEENRIEEMDTDEEIERGLKSPNKDNGALQVNGKAIEKRKKRAVIEEDDEMEADNEYNSEEDSDFDEDDDGDDEELEDADPVDEDEINDILIDSTGDDPDFEDEFEDSDEEESFGFDEQVRKEFLSPHGVVNEPIGLTIVGFDVLEPGPTYVEVSRKRDYKWEAPKYELFGFNKADEHSVNASVKAFRWFVAPVNPQDFFQHIYAKRALVIHRNLRSFYADVFPATDFYKLFQDNFLEYGVNVNVAKYKNSVRTTHNGNGRVTAGRVVQHFSDGCSIQVVNPQSFNKNIHYICDQFQELFNCFVGANCYYTPKNTAGFAPHWDDIDAFLIQTEGRKHWKVYGPSDTDEIWPLESSHNFSKEEMEARKGTLVFDGWLETGDVLYMPRGYIHCATADKNQDSLHVTISLAQNFTYSELMKEAMDRLVEAQTLSIPQVRKNLPINLAEICGVADSNYDNEDQVEKKLIDPLEIYFEQHQMNVQAVVPSVVDSVIRTAIRRSLPPLLTPYEKQLSVFGSSGTIPKLTELNNNTEVRIIRKHTQRLLFQSDNEPFLVHRIHNSMVYEGRPETVIDVQPAWVPLIEVLLKSYPEWTAIKELGSDVEESKELCKFLFLEGILLVNNSVISKIPKMNVVVEKSKNIVGVLKRTQQILNESSSSEKKVSFSPEVKVKKYIKDTHKTQKIIIKKGKITKKEKGKKPKNGKRNKNKFRK</sequence>
<organism evidence="20 22">
    <name type="scientific">Bursaphelenchus xylophilus</name>
    <name type="common">Pinewood nematode worm</name>
    <name type="synonym">Aphelenchoides xylophilus</name>
    <dbReference type="NCBI Taxonomy" id="6326"/>
    <lineage>
        <taxon>Eukaryota</taxon>
        <taxon>Metazoa</taxon>
        <taxon>Ecdysozoa</taxon>
        <taxon>Nematoda</taxon>
        <taxon>Chromadorea</taxon>
        <taxon>Rhabditida</taxon>
        <taxon>Tylenchina</taxon>
        <taxon>Tylenchomorpha</taxon>
        <taxon>Aphelenchoidea</taxon>
        <taxon>Aphelenchoididae</taxon>
        <taxon>Bursaphelenchus</taxon>
    </lineage>
</organism>
<dbReference type="OrthoDB" id="425950at2759"/>
<reference evidence="19" key="2">
    <citation type="submission" date="2020-09" db="EMBL/GenBank/DDBJ databases">
        <authorList>
            <person name="Kikuchi T."/>
        </authorList>
    </citation>
    <scope>NUCLEOTIDE SEQUENCE</scope>
    <source>
        <strain evidence="19">Ka4C1</strain>
    </source>
</reference>
<evidence type="ECO:0000256" key="8">
    <source>
        <dbReference type="ARBA" id="ARBA00022853"/>
    </source>
</evidence>
<evidence type="ECO:0000256" key="13">
    <source>
        <dbReference type="ARBA" id="ARBA00023163"/>
    </source>
</evidence>
<evidence type="ECO:0000256" key="7">
    <source>
        <dbReference type="ARBA" id="ARBA00022723"/>
    </source>
</evidence>
<evidence type="ECO:0000313" key="20">
    <source>
        <dbReference type="Proteomes" id="UP000095284"/>
    </source>
</evidence>
<feature type="compositionally biased region" description="Acidic residues" evidence="17">
    <location>
        <begin position="425"/>
        <end position="443"/>
    </location>
</feature>
<dbReference type="SUPFAM" id="SSF51197">
    <property type="entry name" value="Clavaminate synthase-like"/>
    <property type="match status" value="1"/>
</dbReference>
<evidence type="ECO:0000313" key="21">
    <source>
        <dbReference type="Proteomes" id="UP000659654"/>
    </source>
</evidence>
<dbReference type="AlphaFoldDB" id="A0A1I7RV68"/>
<evidence type="ECO:0000256" key="6">
    <source>
        <dbReference type="ARBA" id="ARBA00022491"/>
    </source>
</evidence>
<feature type="compositionally biased region" description="Basic and acidic residues" evidence="17">
    <location>
        <begin position="47"/>
        <end position="59"/>
    </location>
</feature>
<dbReference type="InterPro" id="IPR049043">
    <property type="entry name" value="WHD_RIOX1"/>
</dbReference>
<feature type="domain" description="JmjC" evidence="18">
    <location>
        <begin position="611"/>
        <end position="758"/>
    </location>
</feature>
<protein>
    <recommendedName>
        <fullName evidence="5">Bifunctional lysine-specific demethylase and histidyl-hydroxylase NO66</fullName>
        <ecNumber evidence="4">1.14.11.27</ecNumber>
    </recommendedName>
    <alternativeName>
        <fullName evidence="15">Histone lysine demethylase NO66</fullName>
    </alternativeName>
</protein>
<evidence type="ECO:0000256" key="15">
    <source>
        <dbReference type="ARBA" id="ARBA00030632"/>
    </source>
</evidence>
<keyword evidence="7" id="KW-0479">Metal-binding</keyword>
<dbReference type="WBParaSite" id="BXY_0462900.1">
    <property type="protein sequence ID" value="BXY_0462900.1"/>
    <property type="gene ID" value="BXY_0462900"/>
</dbReference>